<sequence>MTDTPYPGRGPDADAREGADTVRAATHGGAPDTMTRARAALREVVPRLVTLLRSVPDTGSAAVGTWTVGDVAAHLTHVLRMDTDALAGAPVPEATVTTAGMAEANAEMLALDDERAPSVLADHIGTLADEFDAVASRSRAATVDWLQGTPLPPSAVACHLLEECLIHGHDIATATGRPWPIRRHHALLAIEGAVLPLIAALPPTAMVNQDRAGSFRARFDLRLRGGRRTLMVFDRGSLTIEAGDARDVDAHLSADPAALMLVFIGRQAIGRPLLGGKLTAWGPRPWKLLRMLTVISPP</sequence>
<name>A0ABP8R9A3_9ACTN</name>
<feature type="compositionally biased region" description="Basic and acidic residues" evidence="1">
    <location>
        <begin position="11"/>
        <end position="20"/>
    </location>
</feature>
<dbReference type="Proteomes" id="UP001500503">
    <property type="component" value="Unassembled WGS sequence"/>
</dbReference>
<proteinExistence type="predicted"/>
<dbReference type="InterPro" id="IPR024344">
    <property type="entry name" value="MDMPI_metal-binding"/>
</dbReference>
<gene>
    <name evidence="3" type="ORF">GCM10023191_099620</name>
</gene>
<comment type="caution">
    <text evidence="3">The sequence shown here is derived from an EMBL/GenBank/DDBJ whole genome shotgun (WGS) entry which is preliminary data.</text>
</comment>
<keyword evidence="3" id="KW-0413">Isomerase</keyword>
<evidence type="ECO:0000256" key="1">
    <source>
        <dbReference type="SAM" id="MobiDB-lite"/>
    </source>
</evidence>
<feature type="domain" description="Mycothiol-dependent maleylpyruvate isomerase metal-binding" evidence="2">
    <location>
        <begin position="63"/>
        <end position="172"/>
    </location>
</feature>
<dbReference type="GO" id="GO:0016853">
    <property type="term" value="F:isomerase activity"/>
    <property type="evidence" value="ECO:0007669"/>
    <property type="project" value="UniProtKB-KW"/>
</dbReference>
<keyword evidence="4" id="KW-1185">Reference proteome</keyword>
<protein>
    <submittedName>
        <fullName evidence="3">Maleylpyruvate isomerase family mycothiol-dependent enzyme</fullName>
    </submittedName>
</protein>
<evidence type="ECO:0000313" key="4">
    <source>
        <dbReference type="Proteomes" id="UP001500503"/>
    </source>
</evidence>
<feature type="region of interest" description="Disordered" evidence="1">
    <location>
        <begin position="1"/>
        <end position="33"/>
    </location>
</feature>
<organism evidence="3 4">
    <name type="scientific">Actinoallomurus oryzae</name>
    <dbReference type="NCBI Taxonomy" id="502180"/>
    <lineage>
        <taxon>Bacteria</taxon>
        <taxon>Bacillati</taxon>
        <taxon>Actinomycetota</taxon>
        <taxon>Actinomycetes</taxon>
        <taxon>Streptosporangiales</taxon>
        <taxon>Thermomonosporaceae</taxon>
        <taxon>Actinoallomurus</taxon>
    </lineage>
</organism>
<dbReference type="Pfam" id="PF11716">
    <property type="entry name" value="MDMPI_N"/>
    <property type="match status" value="1"/>
</dbReference>
<dbReference type="SUPFAM" id="SSF109854">
    <property type="entry name" value="DinB/YfiT-like putative metalloenzymes"/>
    <property type="match status" value="1"/>
</dbReference>
<dbReference type="RefSeq" id="WP_345475673.1">
    <property type="nucleotide sequence ID" value="NZ_BAABHF010000069.1"/>
</dbReference>
<dbReference type="Gene3D" id="1.20.120.450">
    <property type="entry name" value="dinb family like domain"/>
    <property type="match status" value="1"/>
</dbReference>
<accession>A0ABP8R9A3</accession>
<dbReference type="EMBL" id="BAABHF010000069">
    <property type="protein sequence ID" value="GAA4521322.1"/>
    <property type="molecule type" value="Genomic_DNA"/>
</dbReference>
<dbReference type="InterPro" id="IPR034660">
    <property type="entry name" value="DinB/YfiT-like"/>
</dbReference>
<reference evidence="4" key="1">
    <citation type="journal article" date="2019" name="Int. J. Syst. Evol. Microbiol.">
        <title>The Global Catalogue of Microorganisms (GCM) 10K type strain sequencing project: providing services to taxonomists for standard genome sequencing and annotation.</title>
        <authorList>
            <consortium name="The Broad Institute Genomics Platform"/>
            <consortium name="The Broad Institute Genome Sequencing Center for Infectious Disease"/>
            <person name="Wu L."/>
            <person name="Ma J."/>
        </authorList>
    </citation>
    <scope>NUCLEOTIDE SEQUENCE [LARGE SCALE GENOMIC DNA]</scope>
    <source>
        <strain evidence="4">JCM 17933</strain>
    </source>
</reference>
<evidence type="ECO:0000259" key="2">
    <source>
        <dbReference type="Pfam" id="PF11716"/>
    </source>
</evidence>
<evidence type="ECO:0000313" key="3">
    <source>
        <dbReference type="EMBL" id="GAA4521322.1"/>
    </source>
</evidence>